<gene>
    <name evidence="3" type="ORF">HHK36_031487</name>
</gene>
<evidence type="ECO:0000256" key="2">
    <source>
        <dbReference type="SAM" id="MobiDB-lite"/>
    </source>
</evidence>
<organism evidence="3 4">
    <name type="scientific">Tetracentron sinense</name>
    <name type="common">Spur-leaf</name>
    <dbReference type="NCBI Taxonomy" id="13715"/>
    <lineage>
        <taxon>Eukaryota</taxon>
        <taxon>Viridiplantae</taxon>
        <taxon>Streptophyta</taxon>
        <taxon>Embryophyta</taxon>
        <taxon>Tracheophyta</taxon>
        <taxon>Spermatophyta</taxon>
        <taxon>Magnoliopsida</taxon>
        <taxon>Trochodendrales</taxon>
        <taxon>Trochodendraceae</taxon>
        <taxon>Tetracentron</taxon>
    </lineage>
</organism>
<name>A0A834YCF3_TETSI</name>
<dbReference type="PANTHER" id="PTHR35358">
    <property type="entry name" value="OS06G0711100 PROTEIN"/>
    <property type="match status" value="1"/>
</dbReference>
<keyword evidence="4" id="KW-1185">Reference proteome</keyword>
<accession>A0A834YCF3</accession>
<dbReference type="OrthoDB" id="1506770at2759"/>
<reference evidence="3 4" key="1">
    <citation type="submission" date="2020-04" db="EMBL/GenBank/DDBJ databases">
        <title>Plant Genome Project.</title>
        <authorList>
            <person name="Zhang R.-G."/>
        </authorList>
    </citation>
    <scope>NUCLEOTIDE SEQUENCE [LARGE SCALE GENOMIC DNA]</scope>
    <source>
        <strain evidence="3">YNK0</strain>
        <tissue evidence="3">Leaf</tissue>
    </source>
</reference>
<evidence type="ECO:0000256" key="1">
    <source>
        <dbReference type="SAM" id="Coils"/>
    </source>
</evidence>
<comment type="caution">
    <text evidence="3">The sequence shown here is derived from an EMBL/GenBank/DDBJ whole genome shotgun (WGS) entry which is preliminary data.</text>
</comment>
<dbReference type="PANTHER" id="PTHR35358:SF7">
    <property type="entry name" value="EXPRESSED PROTEIN"/>
    <property type="match status" value="1"/>
</dbReference>
<dbReference type="Proteomes" id="UP000655225">
    <property type="component" value="Unassembled WGS sequence"/>
</dbReference>
<feature type="region of interest" description="Disordered" evidence="2">
    <location>
        <begin position="1"/>
        <end position="37"/>
    </location>
</feature>
<dbReference type="AlphaFoldDB" id="A0A834YCF3"/>
<feature type="coiled-coil region" evidence="1">
    <location>
        <begin position="190"/>
        <end position="231"/>
    </location>
</feature>
<dbReference type="InterPro" id="IPR007942">
    <property type="entry name" value="PLipase-like"/>
</dbReference>
<dbReference type="OMA" id="LINKHMQ"/>
<keyword evidence="1" id="KW-0175">Coiled coil</keyword>
<evidence type="ECO:0000313" key="3">
    <source>
        <dbReference type="EMBL" id="KAF8376839.1"/>
    </source>
</evidence>
<sequence length="269" mass="30014">MAVEAEPEVEAIVSAEGVTEEAEVTSEMPSNDQVSKAEVTGEAVLFKENQVNNSVELPTDEEPIQPSLSAEELDSIVNKYTISEAHNSTWRDIVKKYGDITHKSNIKNLMLKAACIEIICRIISGLKGTAAQGLEMTTINQFESDLEDVESTKIDVSWLKERLHMLKTILGQSIQFSVMGESFKLKTEILAKLTASIAEDNSKIEDARKEMAKQEALILESQESLKAKKEEFKVVQHAITSQHEEFVRLRTAADKFLYYGTKGFTIDLL</sequence>
<protein>
    <submittedName>
        <fullName evidence="3">Uncharacterized protein</fullName>
    </submittedName>
</protein>
<evidence type="ECO:0000313" key="4">
    <source>
        <dbReference type="Proteomes" id="UP000655225"/>
    </source>
</evidence>
<dbReference type="EMBL" id="JABCRI010000035">
    <property type="protein sequence ID" value="KAF8376839.1"/>
    <property type="molecule type" value="Genomic_DNA"/>
</dbReference>
<dbReference type="Pfam" id="PF05278">
    <property type="entry name" value="PEARLI-4"/>
    <property type="match status" value="1"/>
</dbReference>
<proteinExistence type="predicted"/>